<accession>A0A1H9GCZ4</accession>
<evidence type="ECO:0000256" key="9">
    <source>
        <dbReference type="SAM" id="MobiDB-lite"/>
    </source>
</evidence>
<dbReference type="AlphaFoldDB" id="A0A1H9GCZ4"/>
<keyword evidence="4" id="KW-0548">Nucleotidyltransferase</keyword>
<dbReference type="OrthoDB" id="9814402at2"/>
<reference evidence="12 13" key="1">
    <citation type="submission" date="2016-10" db="EMBL/GenBank/DDBJ databases">
        <authorList>
            <person name="de Groot N.N."/>
        </authorList>
    </citation>
    <scope>NUCLEOTIDE SEQUENCE [LARGE SCALE GENOMIC DNA]</scope>
    <source>
        <strain evidence="12 13">DSM 15695</strain>
    </source>
</reference>
<dbReference type="InterPro" id="IPR038709">
    <property type="entry name" value="RpoN_core-bd_sf"/>
</dbReference>
<keyword evidence="13" id="KW-1185">Reference proteome</keyword>
<feature type="region of interest" description="Disordered" evidence="9">
    <location>
        <begin position="68"/>
        <end position="103"/>
    </location>
</feature>
<dbReference type="Pfam" id="PF04552">
    <property type="entry name" value="Sigma54_DBD"/>
    <property type="match status" value="1"/>
</dbReference>
<dbReference type="GO" id="GO:0003677">
    <property type="term" value="F:DNA binding"/>
    <property type="evidence" value="ECO:0007669"/>
    <property type="project" value="UniProtKB-KW"/>
</dbReference>
<dbReference type="PROSITE" id="PS50044">
    <property type="entry name" value="SIGMA54_3"/>
    <property type="match status" value="1"/>
</dbReference>
<dbReference type="Proteomes" id="UP000198833">
    <property type="component" value="Unassembled WGS sequence"/>
</dbReference>
<organism evidence="12 13">
    <name type="scientific">Ignavigranum ruoffiae</name>
    <dbReference type="NCBI Taxonomy" id="89093"/>
    <lineage>
        <taxon>Bacteria</taxon>
        <taxon>Bacillati</taxon>
        <taxon>Bacillota</taxon>
        <taxon>Bacilli</taxon>
        <taxon>Lactobacillales</taxon>
        <taxon>Aerococcaceae</taxon>
        <taxon>Ignavigranum</taxon>
    </lineage>
</organism>
<evidence type="ECO:0000256" key="1">
    <source>
        <dbReference type="ARBA" id="ARBA00008798"/>
    </source>
</evidence>
<protein>
    <submittedName>
        <fullName evidence="12">RNA polymerase, sigma 54 subunit, RpoN/SigL</fullName>
    </submittedName>
</protein>
<dbReference type="Gene3D" id="1.10.10.60">
    <property type="entry name" value="Homeodomain-like"/>
    <property type="match status" value="1"/>
</dbReference>
<evidence type="ECO:0000313" key="13">
    <source>
        <dbReference type="Proteomes" id="UP000198833"/>
    </source>
</evidence>
<evidence type="ECO:0000259" key="11">
    <source>
        <dbReference type="Pfam" id="PF04963"/>
    </source>
</evidence>
<dbReference type="Pfam" id="PF04963">
    <property type="entry name" value="Sigma54_CBD"/>
    <property type="match status" value="1"/>
</dbReference>
<dbReference type="PANTHER" id="PTHR32248:SF4">
    <property type="entry name" value="RNA POLYMERASE SIGMA-54 FACTOR"/>
    <property type="match status" value="1"/>
</dbReference>
<dbReference type="GO" id="GO:0016779">
    <property type="term" value="F:nucleotidyltransferase activity"/>
    <property type="evidence" value="ECO:0007669"/>
    <property type="project" value="UniProtKB-KW"/>
</dbReference>
<dbReference type="GO" id="GO:0000428">
    <property type="term" value="C:DNA-directed RNA polymerase complex"/>
    <property type="evidence" value="ECO:0007669"/>
    <property type="project" value="UniProtKB-KW"/>
</dbReference>
<dbReference type="GO" id="GO:0001216">
    <property type="term" value="F:DNA-binding transcription activator activity"/>
    <property type="evidence" value="ECO:0007669"/>
    <property type="project" value="InterPro"/>
</dbReference>
<dbReference type="PRINTS" id="PR00045">
    <property type="entry name" value="SIGMA54FCT"/>
</dbReference>
<keyword evidence="5" id="KW-0805">Transcription regulation</keyword>
<evidence type="ECO:0000259" key="10">
    <source>
        <dbReference type="Pfam" id="PF04552"/>
    </source>
</evidence>
<evidence type="ECO:0000256" key="6">
    <source>
        <dbReference type="ARBA" id="ARBA00023082"/>
    </source>
</evidence>
<evidence type="ECO:0000256" key="8">
    <source>
        <dbReference type="ARBA" id="ARBA00023163"/>
    </source>
</evidence>
<feature type="compositionally biased region" description="Acidic residues" evidence="9">
    <location>
        <begin position="79"/>
        <end position="89"/>
    </location>
</feature>
<evidence type="ECO:0000313" key="12">
    <source>
        <dbReference type="EMBL" id="SEQ47981.1"/>
    </source>
</evidence>
<gene>
    <name evidence="12" type="ORF">SAMN04488558_1135</name>
</gene>
<evidence type="ECO:0000256" key="5">
    <source>
        <dbReference type="ARBA" id="ARBA00023015"/>
    </source>
</evidence>
<sequence length="450" mass="53191">MEKAHANQWDVLKLSREEPLTLSAPLPKSKSFSQLLRLNIEQMHHYLEEAILENPFVEMEYHLDQFAQSLSKPNKTEQDMSELTDDEREELPPTPLDELQKTDPNYHIDTQSLETYLFEQIMMYRQTSIRDLMVQFVELLDERGYLPYSAEELADKLQTDPIVALDALTLFKLLEPAGIGAFNLQEALMLQTERDDAAPAVAYYLLENYFEALINHHYDFIQEDSNFTESEIQEAIEYYQTLTYYPADIFEKVEQVHIIPDVKVDDEKPKDLTIRYQRQFAPRIYFNREYFEEMSQRQDAELTQYLKEQVKDFNDLARQIRLREELFMKMVYHLVRNQEEFFSGASSQIKPLTLRELSQVSEIPESYLSHLIVHKHLSFKQEIFVLTDFINLNRRRSRTGFTAYEIKQKILQIIAEQDPEVSNTELVDLLADRGFIISPKIVANYRKLMH</sequence>
<comment type="similarity">
    <text evidence="1">Belongs to the sigma-54 factor family.</text>
</comment>
<feature type="domain" description="RNA polymerase sigma factor 54 DNA-binding" evidence="10">
    <location>
        <begin position="304"/>
        <end position="449"/>
    </location>
</feature>
<keyword evidence="7" id="KW-0238">DNA-binding</keyword>
<dbReference type="PANTHER" id="PTHR32248">
    <property type="entry name" value="RNA POLYMERASE SIGMA-54 FACTOR"/>
    <property type="match status" value="1"/>
</dbReference>
<dbReference type="STRING" id="89093.SAMN04488558_1135"/>
<keyword evidence="3" id="KW-0808">Transferase</keyword>
<keyword evidence="2" id="KW-0240">DNA-directed RNA polymerase</keyword>
<dbReference type="EMBL" id="FOEN01000013">
    <property type="protein sequence ID" value="SEQ47981.1"/>
    <property type="molecule type" value="Genomic_DNA"/>
</dbReference>
<dbReference type="InterPro" id="IPR007046">
    <property type="entry name" value="RNA_pol_sigma_54_core-bd"/>
</dbReference>
<dbReference type="PIRSF" id="PIRSF000774">
    <property type="entry name" value="RpoN"/>
    <property type="match status" value="1"/>
</dbReference>
<evidence type="ECO:0000256" key="2">
    <source>
        <dbReference type="ARBA" id="ARBA00022478"/>
    </source>
</evidence>
<dbReference type="Gene3D" id="1.10.10.1330">
    <property type="entry name" value="RNA polymerase sigma-54 factor, core-binding domain"/>
    <property type="match status" value="1"/>
</dbReference>
<evidence type="ECO:0000256" key="7">
    <source>
        <dbReference type="ARBA" id="ARBA00023125"/>
    </source>
</evidence>
<dbReference type="GO" id="GO:0006352">
    <property type="term" value="P:DNA-templated transcription initiation"/>
    <property type="evidence" value="ECO:0007669"/>
    <property type="project" value="InterPro"/>
</dbReference>
<keyword evidence="8" id="KW-0804">Transcription</keyword>
<evidence type="ECO:0000256" key="4">
    <source>
        <dbReference type="ARBA" id="ARBA00022695"/>
    </source>
</evidence>
<dbReference type="GO" id="GO:0016987">
    <property type="term" value="F:sigma factor activity"/>
    <property type="evidence" value="ECO:0007669"/>
    <property type="project" value="UniProtKB-KW"/>
</dbReference>
<evidence type="ECO:0000256" key="3">
    <source>
        <dbReference type="ARBA" id="ARBA00022679"/>
    </source>
</evidence>
<proteinExistence type="inferred from homology"/>
<dbReference type="InterPro" id="IPR007634">
    <property type="entry name" value="RNA_pol_sigma_54_DNA-bd"/>
</dbReference>
<dbReference type="RefSeq" id="WP_092572604.1">
    <property type="nucleotide sequence ID" value="NZ_CALUDV010000030.1"/>
</dbReference>
<keyword evidence="6" id="KW-0731">Sigma factor</keyword>
<name>A0A1H9GCZ4_9LACT</name>
<dbReference type="InterPro" id="IPR000394">
    <property type="entry name" value="RNA_pol_sigma_54"/>
</dbReference>
<feature type="domain" description="RNA polymerase sigma factor 54 core-binding" evidence="11">
    <location>
        <begin position="108"/>
        <end position="290"/>
    </location>
</feature>